<keyword evidence="1" id="KW-0175">Coiled coil</keyword>
<keyword evidence="3" id="KW-0732">Signal</keyword>
<evidence type="ECO:0000313" key="5">
    <source>
        <dbReference type="Proteomes" id="UP000005238"/>
    </source>
</evidence>
<evidence type="ECO:0000256" key="2">
    <source>
        <dbReference type="SAM" id="Phobius"/>
    </source>
</evidence>
<reference evidence="5" key="1">
    <citation type="journal article" date="2006" name="Science">
        <title>Phytophthora genome sequences uncover evolutionary origins and mechanisms of pathogenesis.</title>
        <authorList>
            <person name="Tyler B.M."/>
            <person name="Tripathy S."/>
            <person name="Zhang X."/>
            <person name="Dehal P."/>
            <person name="Jiang R.H."/>
            <person name="Aerts A."/>
            <person name="Arredondo F.D."/>
            <person name="Baxter L."/>
            <person name="Bensasson D."/>
            <person name="Beynon J.L."/>
            <person name="Chapman J."/>
            <person name="Damasceno C.M."/>
            <person name="Dorrance A.E."/>
            <person name="Dou D."/>
            <person name="Dickerman A.W."/>
            <person name="Dubchak I.L."/>
            <person name="Garbelotto M."/>
            <person name="Gijzen M."/>
            <person name="Gordon S.G."/>
            <person name="Govers F."/>
            <person name="Grunwald N.J."/>
            <person name="Huang W."/>
            <person name="Ivors K.L."/>
            <person name="Jones R.W."/>
            <person name="Kamoun S."/>
            <person name="Krampis K."/>
            <person name="Lamour K.H."/>
            <person name="Lee M.K."/>
            <person name="McDonald W.H."/>
            <person name="Medina M."/>
            <person name="Meijer H.J."/>
            <person name="Nordberg E.K."/>
            <person name="Maclean D.J."/>
            <person name="Ospina-Giraldo M.D."/>
            <person name="Morris P.F."/>
            <person name="Phuntumart V."/>
            <person name="Putnam N.H."/>
            <person name="Rash S."/>
            <person name="Rose J.K."/>
            <person name="Sakihama Y."/>
            <person name="Salamov A.A."/>
            <person name="Savidor A."/>
            <person name="Scheuring C.F."/>
            <person name="Smith B.M."/>
            <person name="Sobral B.W."/>
            <person name="Terry A."/>
            <person name="Torto-Alalibo T.A."/>
            <person name="Win J."/>
            <person name="Xu Z."/>
            <person name="Zhang H."/>
            <person name="Grigoriev I.V."/>
            <person name="Rokhsar D.S."/>
            <person name="Boore J.L."/>
        </authorList>
    </citation>
    <scope>NUCLEOTIDE SEQUENCE [LARGE SCALE GENOMIC DNA]</scope>
    <source>
        <strain evidence="5">Pr102</strain>
    </source>
</reference>
<dbReference type="EMBL" id="DS566039">
    <property type="status" value="NOT_ANNOTATED_CDS"/>
    <property type="molecule type" value="Genomic_DNA"/>
</dbReference>
<reference evidence="4" key="2">
    <citation type="submission" date="2015-06" db="UniProtKB">
        <authorList>
            <consortium name="EnsemblProtists"/>
        </authorList>
    </citation>
    <scope>IDENTIFICATION</scope>
    <source>
        <strain evidence="4">Pr102</strain>
    </source>
</reference>
<dbReference type="VEuPathDB" id="FungiDB:KRP23_10957"/>
<name>H3GS06_PHYRM</name>
<feature type="coiled-coil region" evidence="1">
    <location>
        <begin position="205"/>
        <end position="241"/>
    </location>
</feature>
<dbReference type="Proteomes" id="UP000005238">
    <property type="component" value="Unassembled WGS sequence"/>
</dbReference>
<keyword evidence="2" id="KW-0812">Transmembrane</keyword>
<feature type="signal peptide" evidence="3">
    <location>
        <begin position="1"/>
        <end position="24"/>
    </location>
</feature>
<dbReference type="HOGENOM" id="CLU_761803_0_0_1"/>
<sequence length="364" mass="40957">MRTSFLLTLATIVGVLLATPVVHAEEGRIEVGQLKRSPARRAEETKDKPLEEFVEGQMKKPVGSKQMKMILVLTVLSCFVLSLAPAHAEISQRRLRREDDYTTPEPESPLDVFLTAIQAVEKPEDPRELRSDDDGQEAIENFVKTIETFGKNGRFRRTEEEDTEHHVDFLLGLINATGFFDDHDERPRDANAERLRGAGAGRDELKQDNARLKQHEFNRKNAELEQHAAEQQRKIERQAEAASMCQALTCEVAALKGHLQKKQDDWAREAGVGRDENKELRVDKEIKTNVFEEGSTLVIVQAIVEVVVASLQPKDVVLVVLFDEATASSAADVVKTPIDSLFTGKLAELQFDDKFFRTPRRCST</sequence>
<evidence type="ECO:0000256" key="1">
    <source>
        <dbReference type="SAM" id="Coils"/>
    </source>
</evidence>
<dbReference type="VEuPathDB" id="FungiDB:KRP22_11804"/>
<organism evidence="4 5">
    <name type="scientific">Phytophthora ramorum</name>
    <name type="common">Sudden oak death agent</name>
    <dbReference type="NCBI Taxonomy" id="164328"/>
    <lineage>
        <taxon>Eukaryota</taxon>
        <taxon>Sar</taxon>
        <taxon>Stramenopiles</taxon>
        <taxon>Oomycota</taxon>
        <taxon>Peronosporomycetes</taxon>
        <taxon>Peronosporales</taxon>
        <taxon>Peronosporaceae</taxon>
        <taxon>Phytophthora</taxon>
    </lineage>
</organism>
<dbReference type="InParanoid" id="H3GS06"/>
<evidence type="ECO:0000256" key="3">
    <source>
        <dbReference type="SAM" id="SignalP"/>
    </source>
</evidence>
<keyword evidence="2" id="KW-1133">Transmembrane helix</keyword>
<feature type="transmembrane region" description="Helical" evidence="2">
    <location>
        <begin position="69"/>
        <end position="88"/>
    </location>
</feature>
<dbReference type="AlphaFoldDB" id="H3GS06"/>
<dbReference type="EnsemblProtists" id="Phyra79705">
    <property type="protein sequence ID" value="Phyra79705"/>
    <property type="gene ID" value="Phyra79705"/>
</dbReference>
<evidence type="ECO:0000313" key="4">
    <source>
        <dbReference type="EnsemblProtists" id="Phyra79705"/>
    </source>
</evidence>
<accession>H3GS06</accession>
<keyword evidence="5" id="KW-1185">Reference proteome</keyword>
<feature type="chain" id="PRO_5003586794" description="RxLR effector protein" evidence="3">
    <location>
        <begin position="25"/>
        <end position="364"/>
    </location>
</feature>
<proteinExistence type="predicted"/>
<evidence type="ECO:0008006" key="6">
    <source>
        <dbReference type="Google" id="ProtNLM"/>
    </source>
</evidence>
<keyword evidence="2" id="KW-0472">Membrane</keyword>
<dbReference type="VEuPathDB" id="FungiDB:KRP23_10956"/>
<protein>
    <recommendedName>
        <fullName evidence="6">RxLR effector protein</fullName>
    </recommendedName>
</protein>
<dbReference type="VEuPathDB" id="FungiDB:KRP22_14906"/>
<dbReference type="STRING" id="164328.H3GS06"/>